<dbReference type="Proteomes" id="UP000321250">
    <property type="component" value="Unassembled WGS sequence"/>
</dbReference>
<keyword evidence="7" id="KW-1185">Reference proteome</keyword>
<dbReference type="PROSITE" id="PS50109">
    <property type="entry name" value="HIS_KIN"/>
    <property type="match status" value="1"/>
</dbReference>
<dbReference type="PANTHER" id="PTHR43047">
    <property type="entry name" value="TWO-COMPONENT HISTIDINE PROTEIN KINASE"/>
    <property type="match status" value="1"/>
</dbReference>
<keyword evidence="3" id="KW-0808">Transferase</keyword>
<organism evidence="6 7">
    <name type="scientific">Sphingomonas ginsenosidivorax</name>
    <dbReference type="NCBI Taxonomy" id="862135"/>
    <lineage>
        <taxon>Bacteria</taxon>
        <taxon>Pseudomonadati</taxon>
        <taxon>Pseudomonadota</taxon>
        <taxon>Alphaproteobacteria</taxon>
        <taxon>Sphingomonadales</taxon>
        <taxon>Sphingomonadaceae</taxon>
        <taxon>Sphingomonas</taxon>
    </lineage>
</organism>
<evidence type="ECO:0000313" key="7">
    <source>
        <dbReference type="Proteomes" id="UP000321250"/>
    </source>
</evidence>
<dbReference type="CDD" id="cd00082">
    <property type="entry name" value="HisKA"/>
    <property type="match status" value="1"/>
</dbReference>
<proteinExistence type="predicted"/>
<keyword evidence="4 6" id="KW-0418">Kinase</keyword>
<dbReference type="EMBL" id="VOQR01000001">
    <property type="protein sequence ID" value="TXC72795.1"/>
    <property type="molecule type" value="Genomic_DNA"/>
</dbReference>
<comment type="catalytic activity">
    <reaction evidence="1">
        <text>ATP + protein L-histidine = ADP + protein N-phospho-L-histidine.</text>
        <dbReference type="EC" id="2.7.13.3"/>
    </reaction>
</comment>
<evidence type="ECO:0000256" key="3">
    <source>
        <dbReference type="ARBA" id="ARBA00022679"/>
    </source>
</evidence>
<feature type="domain" description="Histidine kinase" evidence="5">
    <location>
        <begin position="367"/>
        <end position="567"/>
    </location>
</feature>
<dbReference type="SUPFAM" id="SSF47384">
    <property type="entry name" value="Homodimeric domain of signal transducing histidine kinase"/>
    <property type="match status" value="1"/>
</dbReference>
<name>A0A5C6UNM2_9SPHN</name>
<dbReference type="InterPro" id="IPR003661">
    <property type="entry name" value="HisK_dim/P_dom"/>
</dbReference>
<sequence>MPVRFDDSLKTVLSADMATGFGAQSAWRQLVDLMGRGRAVADESAIERLRVLREAVPASVRAASARALAFASPGAALVGFFAEDELAIAAPVLRMVTLPAADWLGLLPRLSPTGRSVLRHRRDLPAEVARGLQSFGAVDFVLPQPELVAETFVEPVVETVVESAPAVEPVPAPVATPGVVAAPLSETPFMALGDIARGLPVVAQAFRHIAAERSSDPARFEISDLVARIDAFNRDRVIPPAPPVAPRVEAESFRFETDASGVIRWIEGVTRSPLVGVSLAHATRQGDAQVDGVVAGAFRRRSRFGDARLQVGGQSDAAGAWRMSGIPAFDHDSGRFTGMRGTARRPRADEVAERMAATSPVSDSLRQLVHELRTPTNAIAGFAELIETELLGPVSPTYRERATAIRTQAGDLLAAIDDLDTAARIEGHALDLRPTIVPVVPLLERVVRDLAPLASLRGATLLVDPGSSDCAIAGDDRVVERLVGRLLAALVSACGQGERIGIATGTAAGEVSLAFDRPRALPAHAGDTLLSIDAEDEIEGAPLLGTGFTLRLVQNLAGELGGGLTIDVNRLTLRLPSARDRGLGQASDTVR</sequence>
<evidence type="ECO:0000259" key="5">
    <source>
        <dbReference type="PROSITE" id="PS50109"/>
    </source>
</evidence>
<dbReference type="SMART" id="SM00388">
    <property type="entry name" value="HisKA"/>
    <property type="match status" value="1"/>
</dbReference>
<dbReference type="InterPro" id="IPR036097">
    <property type="entry name" value="HisK_dim/P_sf"/>
</dbReference>
<dbReference type="Gene3D" id="1.10.287.130">
    <property type="match status" value="1"/>
</dbReference>
<evidence type="ECO:0000256" key="2">
    <source>
        <dbReference type="ARBA" id="ARBA00012438"/>
    </source>
</evidence>
<protein>
    <recommendedName>
        <fullName evidence="2">histidine kinase</fullName>
        <ecNumber evidence="2">2.7.13.3</ecNumber>
    </recommendedName>
</protein>
<evidence type="ECO:0000313" key="6">
    <source>
        <dbReference type="EMBL" id="TXC72795.1"/>
    </source>
</evidence>
<dbReference type="EC" id="2.7.13.3" evidence="2"/>
<reference evidence="6 7" key="1">
    <citation type="journal article" date="2013" name="Antonie Van Leeuwenhoek">
        <title>Sphingomonas ginsenosidivorax sp. nov., with the ability to transform ginsenosides.</title>
        <authorList>
            <person name="Jin X.F."/>
            <person name="Kim J.K."/>
            <person name="Liu Q.M."/>
            <person name="Kang M.S."/>
            <person name="He D."/>
            <person name="Jin F.X."/>
            <person name="Kim S.C."/>
            <person name="Im W.T."/>
        </authorList>
    </citation>
    <scope>NUCLEOTIDE SEQUENCE [LARGE SCALE GENOMIC DNA]</scope>
    <source>
        <strain evidence="6 7">KHI67</strain>
    </source>
</reference>
<dbReference type="AlphaFoldDB" id="A0A5C6UNM2"/>
<gene>
    <name evidence="6" type="ORF">FSB78_06210</name>
</gene>
<comment type="caution">
    <text evidence="6">The sequence shown here is derived from an EMBL/GenBank/DDBJ whole genome shotgun (WGS) entry which is preliminary data.</text>
</comment>
<dbReference type="Pfam" id="PF00512">
    <property type="entry name" value="HisKA"/>
    <property type="match status" value="1"/>
</dbReference>
<evidence type="ECO:0000256" key="4">
    <source>
        <dbReference type="ARBA" id="ARBA00022777"/>
    </source>
</evidence>
<evidence type="ECO:0000256" key="1">
    <source>
        <dbReference type="ARBA" id="ARBA00000085"/>
    </source>
</evidence>
<dbReference type="GO" id="GO:0000155">
    <property type="term" value="F:phosphorelay sensor kinase activity"/>
    <property type="evidence" value="ECO:0007669"/>
    <property type="project" value="InterPro"/>
</dbReference>
<accession>A0A5C6UNM2</accession>
<dbReference type="InterPro" id="IPR005467">
    <property type="entry name" value="His_kinase_dom"/>
</dbReference>